<dbReference type="InterPro" id="IPR004360">
    <property type="entry name" value="Glyas_Fos-R_dOase_dom"/>
</dbReference>
<dbReference type="Proteomes" id="UP000325295">
    <property type="component" value="Chromosome"/>
</dbReference>
<dbReference type="PANTHER" id="PTHR36110:SF4">
    <property type="entry name" value="RING-CLEAVING DIOXYGENASE MHQA-RELATED"/>
    <property type="match status" value="1"/>
</dbReference>
<gene>
    <name evidence="2" type="ORF">F0161_02425</name>
</gene>
<sequence length="297" mass="34020">MDIHHISSLAAKTKPNQHFYTQVLGLRQVKYTVNQENPHMVHLFYGDYLGSPGTVITFFIVPFLGRRVNGNHDIYGVYLGIPTGTLSWWTTWIKSQDIEVEATKHGISFNDPDDFRITLQEIDESLQRNQIIPTSPVPAENQIIKIIGTDWIGPDIAASEDFFKQYLNLNIDQNHRIEVGQNQFIQLIQSNQPDERTRFGRGSTDHLALASPTDDDLFSAWSRAADQGWEQEVYKDRTWFKSIYLRDPSDNRLELATVTPGFTVDEPLETLGESLVLPKWLEPRRAEIEDNLAHQSV</sequence>
<dbReference type="Pfam" id="PF00903">
    <property type="entry name" value="Glyoxalase"/>
    <property type="match status" value="1"/>
</dbReference>
<dbReference type="RefSeq" id="WP_150203574.1">
    <property type="nucleotide sequence ID" value="NZ_CP043939.1"/>
</dbReference>
<name>A0A5P1X305_9LACO</name>
<dbReference type="PANTHER" id="PTHR36110">
    <property type="entry name" value="RING-CLEAVING DIOXYGENASE MHQE-RELATED"/>
    <property type="match status" value="1"/>
</dbReference>
<proteinExistence type="predicted"/>
<dbReference type="SUPFAM" id="SSF54593">
    <property type="entry name" value="Glyoxalase/Bleomycin resistance protein/Dihydroxybiphenyl dioxygenase"/>
    <property type="match status" value="2"/>
</dbReference>
<feature type="domain" description="VOC" evidence="1">
    <location>
        <begin position="145"/>
        <end position="258"/>
    </location>
</feature>
<dbReference type="AlphaFoldDB" id="A0A5P1X305"/>
<dbReference type="PROSITE" id="PS51819">
    <property type="entry name" value="VOC"/>
    <property type="match status" value="1"/>
</dbReference>
<dbReference type="OrthoDB" id="9785698at2"/>
<dbReference type="Gene3D" id="3.10.180.10">
    <property type="entry name" value="2,3-Dihydroxybiphenyl 1,2-Dioxygenase, domain 1"/>
    <property type="match status" value="2"/>
</dbReference>
<dbReference type="InterPro" id="IPR029068">
    <property type="entry name" value="Glyas_Bleomycin-R_OHBP_Dase"/>
</dbReference>
<reference evidence="2 3" key="1">
    <citation type="submission" date="2019-09" db="EMBL/GenBank/DDBJ databases">
        <title>Complete Genome Sequence of Lactobacillus nenjiangensis SH-Y15, isolated from sauerkraut.</title>
        <authorList>
            <person name="Yang H."/>
        </authorList>
    </citation>
    <scope>NUCLEOTIDE SEQUENCE [LARGE SCALE GENOMIC DNA]</scope>
    <source>
        <strain evidence="2 3">SH-Y15</strain>
    </source>
</reference>
<dbReference type="KEGG" id="lnn:F0161_02425"/>
<organism evidence="2 3">
    <name type="scientific">Paucilactobacillus nenjiangensis</name>
    <dbReference type="NCBI Taxonomy" id="1296540"/>
    <lineage>
        <taxon>Bacteria</taxon>
        <taxon>Bacillati</taxon>
        <taxon>Bacillota</taxon>
        <taxon>Bacilli</taxon>
        <taxon>Lactobacillales</taxon>
        <taxon>Lactobacillaceae</taxon>
        <taxon>Paucilactobacillus</taxon>
    </lineage>
</organism>
<dbReference type="EMBL" id="CP043939">
    <property type="protein sequence ID" value="QER66841.1"/>
    <property type="molecule type" value="Genomic_DNA"/>
</dbReference>
<dbReference type="InterPro" id="IPR052537">
    <property type="entry name" value="Extradiol_RC_dioxygenase"/>
</dbReference>
<dbReference type="InterPro" id="IPR037523">
    <property type="entry name" value="VOC_core"/>
</dbReference>
<protein>
    <submittedName>
        <fullName evidence="2">Glyoxalase</fullName>
    </submittedName>
</protein>
<evidence type="ECO:0000259" key="1">
    <source>
        <dbReference type="PROSITE" id="PS51819"/>
    </source>
</evidence>
<accession>A0A5P1X305</accession>
<evidence type="ECO:0000313" key="2">
    <source>
        <dbReference type="EMBL" id="QER66841.1"/>
    </source>
</evidence>
<evidence type="ECO:0000313" key="3">
    <source>
        <dbReference type="Proteomes" id="UP000325295"/>
    </source>
</evidence>
<keyword evidence="3" id="KW-1185">Reference proteome</keyword>